<feature type="domain" description="HTH cro/C1-type" evidence="1">
    <location>
        <begin position="19"/>
        <end position="51"/>
    </location>
</feature>
<name>A0AB39R4J4_9ACTN</name>
<dbReference type="EMBL" id="CP163441">
    <property type="protein sequence ID" value="XDQ47929.1"/>
    <property type="molecule type" value="Genomic_DNA"/>
</dbReference>
<evidence type="ECO:0000259" key="1">
    <source>
        <dbReference type="PROSITE" id="PS50943"/>
    </source>
</evidence>
<dbReference type="GO" id="GO:0043531">
    <property type="term" value="F:ADP binding"/>
    <property type="evidence" value="ECO:0007669"/>
    <property type="project" value="InterPro"/>
</dbReference>
<dbReference type="PRINTS" id="PR00364">
    <property type="entry name" value="DISEASERSIST"/>
</dbReference>
<dbReference type="SUPFAM" id="SSF52540">
    <property type="entry name" value="P-loop containing nucleoside triphosphate hydrolases"/>
    <property type="match status" value="1"/>
</dbReference>
<organism evidence="2">
    <name type="scientific">Streptomyces sp. R39</name>
    <dbReference type="NCBI Taxonomy" id="3238631"/>
    <lineage>
        <taxon>Bacteria</taxon>
        <taxon>Bacillati</taxon>
        <taxon>Actinomycetota</taxon>
        <taxon>Actinomycetes</taxon>
        <taxon>Kitasatosporales</taxon>
        <taxon>Streptomycetaceae</taxon>
        <taxon>Streptomyces</taxon>
    </lineage>
</organism>
<proteinExistence type="predicted"/>
<dbReference type="PANTHER" id="PTHR47691">
    <property type="entry name" value="REGULATOR-RELATED"/>
    <property type="match status" value="1"/>
</dbReference>
<dbReference type="InterPro" id="IPR010982">
    <property type="entry name" value="Lambda_DNA-bd_dom_sf"/>
</dbReference>
<dbReference type="CDD" id="cd00093">
    <property type="entry name" value="HTH_XRE"/>
    <property type="match status" value="1"/>
</dbReference>
<dbReference type="RefSeq" id="WP_369226778.1">
    <property type="nucleotide sequence ID" value="NZ_CP163441.1"/>
</dbReference>
<protein>
    <submittedName>
        <fullName evidence="2">NB-ARC domain-containing protein</fullName>
    </submittedName>
</protein>
<dbReference type="PANTHER" id="PTHR47691:SF3">
    <property type="entry name" value="HTH-TYPE TRANSCRIPTIONAL REGULATOR RV0890C-RELATED"/>
    <property type="match status" value="1"/>
</dbReference>
<dbReference type="AlphaFoldDB" id="A0AB39R4J4"/>
<evidence type="ECO:0000313" key="2">
    <source>
        <dbReference type="EMBL" id="XDQ47929.1"/>
    </source>
</evidence>
<dbReference type="Gene3D" id="1.10.260.40">
    <property type="entry name" value="lambda repressor-like DNA-binding domains"/>
    <property type="match status" value="1"/>
</dbReference>
<accession>A0AB39R4J4</accession>
<reference evidence="2" key="1">
    <citation type="submission" date="2024-07" db="EMBL/GenBank/DDBJ databases">
        <authorList>
            <person name="Yu S.T."/>
        </authorList>
    </citation>
    <scope>NUCLEOTIDE SEQUENCE</scope>
    <source>
        <strain evidence="2">R39</strain>
    </source>
</reference>
<dbReference type="SUPFAM" id="SSF47413">
    <property type="entry name" value="lambda repressor-like DNA-binding domains"/>
    <property type="match status" value="1"/>
</dbReference>
<dbReference type="InterPro" id="IPR001387">
    <property type="entry name" value="Cro/C1-type_HTH"/>
</dbReference>
<gene>
    <name evidence="2" type="ORF">AB5J52_39835</name>
</gene>
<dbReference type="Gene3D" id="3.40.50.300">
    <property type="entry name" value="P-loop containing nucleotide triphosphate hydrolases"/>
    <property type="match status" value="1"/>
</dbReference>
<sequence length="317" mass="32434">MPFDTGESVLGAEAFASWVRSRRAAALLTQEELAALAAVSVRTIRNLEAGRVGRAHTRRLVLMALADLTPPPPAAPAHDVVPAQLPPDVPAFTGRDTELRALDGHLAAATAICLVSGPAGVGKTALAVHWGHRAGDAFPDGQLYADLRGSVPGTGPATTDVLAAFLRALGVPGDDLPQAPDERAARYRTLLAGRRMLVVLDDVASADQIRPLLPGTPRCPVLATGRGRLADLVARDGAHRIGLGPLPAGDALRLLHALVGDRVAADSLGATALAERCGRLPLPLRAAAEAALTHPALPLSAVFAGPAAALPGTGPQG</sequence>
<dbReference type="InterPro" id="IPR002182">
    <property type="entry name" value="NB-ARC"/>
</dbReference>
<dbReference type="GO" id="GO:0003677">
    <property type="term" value="F:DNA binding"/>
    <property type="evidence" value="ECO:0007669"/>
    <property type="project" value="InterPro"/>
</dbReference>
<dbReference type="Pfam" id="PF00931">
    <property type="entry name" value="NB-ARC"/>
    <property type="match status" value="1"/>
</dbReference>
<dbReference type="PROSITE" id="PS50943">
    <property type="entry name" value="HTH_CROC1"/>
    <property type="match status" value="1"/>
</dbReference>
<dbReference type="InterPro" id="IPR027417">
    <property type="entry name" value="P-loop_NTPase"/>
</dbReference>